<comment type="similarity">
    <text evidence="1">Belongs to the peptidase C56 family.</text>
</comment>
<protein>
    <recommendedName>
        <fullName evidence="3">DJ-1/PfpI domain-containing protein</fullName>
    </recommendedName>
</protein>
<organism evidence="4 5">
    <name type="scientific">Polarella glacialis</name>
    <name type="common">Dinoflagellate</name>
    <dbReference type="NCBI Taxonomy" id="89957"/>
    <lineage>
        <taxon>Eukaryota</taxon>
        <taxon>Sar</taxon>
        <taxon>Alveolata</taxon>
        <taxon>Dinophyceae</taxon>
        <taxon>Suessiales</taxon>
        <taxon>Suessiaceae</taxon>
        <taxon>Polarella</taxon>
    </lineage>
</organism>
<dbReference type="InterPro" id="IPR006286">
    <property type="entry name" value="C56_PfpI-like"/>
</dbReference>
<dbReference type="SUPFAM" id="SSF52317">
    <property type="entry name" value="Class I glutamine amidotransferase-like"/>
    <property type="match status" value="1"/>
</dbReference>
<feature type="region of interest" description="Disordered" evidence="2">
    <location>
        <begin position="181"/>
        <end position="226"/>
    </location>
</feature>
<sequence length="268" mass="28785">MQSLEGKTVCCCVDFAYEDLELWYPKLRLEEEGAKVLLVGTHPKGMNYASQHGYPAVSDLQIDELDPNDIDAVLVPGGFAPDSFVRSDKMKALVVELFQANRPIAAIGHGPWMLCSAELNGKPIINGLRCTCIPAVKDDVENAGGIFEDSAVVVDRKVITSRTPNDLVPFVQALIREIQESGAEGGDDEEEGEGDADAADAEGFIDEIAAAQEAAGSSSSEDAGLDELVDEDFDVLREAGVDISQVKRPKRAAPVDGQAHRTTSRRQA</sequence>
<evidence type="ECO:0000256" key="1">
    <source>
        <dbReference type="ARBA" id="ARBA00008542"/>
    </source>
</evidence>
<evidence type="ECO:0000313" key="5">
    <source>
        <dbReference type="Proteomes" id="UP000626109"/>
    </source>
</evidence>
<dbReference type="Gene3D" id="3.40.50.880">
    <property type="match status" value="1"/>
</dbReference>
<evidence type="ECO:0000313" key="4">
    <source>
        <dbReference type="EMBL" id="CAE8714999.1"/>
    </source>
</evidence>
<comment type="caution">
    <text evidence="4">The sequence shown here is derived from an EMBL/GenBank/DDBJ whole genome shotgun (WGS) entry which is preliminary data.</text>
</comment>
<dbReference type="InterPro" id="IPR002818">
    <property type="entry name" value="DJ-1/PfpI"/>
</dbReference>
<feature type="region of interest" description="Disordered" evidence="2">
    <location>
        <begin position="244"/>
        <end position="268"/>
    </location>
</feature>
<feature type="compositionally biased region" description="Acidic residues" evidence="2">
    <location>
        <begin position="185"/>
        <end position="205"/>
    </location>
</feature>
<name>A0A813KXC1_POLGL</name>
<reference evidence="4" key="1">
    <citation type="submission" date="2021-02" db="EMBL/GenBank/DDBJ databases">
        <authorList>
            <person name="Dougan E. K."/>
            <person name="Rhodes N."/>
            <person name="Thang M."/>
            <person name="Chan C."/>
        </authorList>
    </citation>
    <scope>NUCLEOTIDE SEQUENCE</scope>
</reference>
<accession>A0A813KXC1</accession>
<gene>
    <name evidence="4" type="ORF">PGLA2088_LOCUS38307</name>
</gene>
<dbReference type="InterPro" id="IPR029062">
    <property type="entry name" value="Class_I_gatase-like"/>
</dbReference>
<proteinExistence type="inferred from homology"/>
<dbReference type="AlphaFoldDB" id="A0A813KXC1"/>
<evidence type="ECO:0000259" key="3">
    <source>
        <dbReference type="Pfam" id="PF01965"/>
    </source>
</evidence>
<feature type="domain" description="DJ-1/PfpI" evidence="3">
    <location>
        <begin position="8"/>
        <end position="176"/>
    </location>
</feature>
<feature type="compositionally biased region" description="Low complexity" evidence="2">
    <location>
        <begin position="206"/>
        <end position="222"/>
    </location>
</feature>
<dbReference type="Proteomes" id="UP000626109">
    <property type="component" value="Unassembled WGS sequence"/>
</dbReference>
<evidence type="ECO:0000256" key="2">
    <source>
        <dbReference type="SAM" id="MobiDB-lite"/>
    </source>
</evidence>
<dbReference type="PANTHER" id="PTHR42733:SF13">
    <property type="entry name" value="DJ-1_PFPI DOMAIN-CONTAINING PROTEIN"/>
    <property type="match status" value="1"/>
</dbReference>
<dbReference type="Pfam" id="PF01965">
    <property type="entry name" value="DJ-1_PfpI"/>
    <property type="match status" value="1"/>
</dbReference>
<dbReference type="PROSITE" id="PS51276">
    <property type="entry name" value="PEPTIDASE_C56_PFPI"/>
    <property type="match status" value="1"/>
</dbReference>
<dbReference type="PANTHER" id="PTHR42733">
    <property type="entry name" value="DJ-1 PROTEIN"/>
    <property type="match status" value="1"/>
</dbReference>
<dbReference type="EMBL" id="CAJNNW010032698">
    <property type="protein sequence ID" value="CAE8714999.1"/>
    <property type="molecule type" value="Genomic_DNA"/>
</dbReference>